<accession>A0A494T5G0</accession>
<dbReference type="Proteomes" id="UP000276254">
    <property type="component" value="Plasmid unnamed2"/>
</dbReference>
<dbReference type="GeneID" id="39491148"/>
<sequence length="108" mass="11788">MIQLLIILLQVIGDLVGGAAIAAAVSWALWNLFKVTHHPELGPVAGFLIVATILLATHQGTRMLPIITIFSLISIFCGWSEGSVWRSRIDAQKTKYKVIKVAGMHRSP</sequence>
<evidence type="ECO:0000313" key="2">
    <source>
        <dbReference type="EMBL" id="AYJ84619.1"/>
    </source>
</evidence>
<reference evidence="2 3" key="1">
    <citation type="submission" date="2018-09" db="EMBL/GenBank/DDBJ databases">
        <title>Sphingomonas peninsula sp. nov., isolated from fildes peninsula, Antarctic soil.</title>
        <authorList>
            <person name="Yingchao G."/>
        </authorList>
    </citation>
    <scope>NUCLEOTIDE SEQUENCE [LARGE SCALE GENOMIC DNA]</scope>
    <source>
        <strain evidence="2 3">YZ-8</strain>
        <plasmid evidence="2 3">unnamed2</plasmid>
    </source>
</reference>
<keyword evidence="1" id="KW-1133">Transmembrane helix</keyword>
<dbReference type="AlphaFoldDB" id="A0A494T5G0"/>
<feature type="transmembrane region" description="Helical" evidence="1">
    <location>
        <begin position="64"/>
        <end position="85"/>
    </location>
</feature>
<keyword evidence="3" id="KW-1185">Reference proteome</keyword>
<feature type="transmembrane region" description="Helical" evidence="1">
    <location>
        <begin position="6"/>
        <end position="29"/>
    </location>
</feature>
<dbReference type="KEGG" id="spha:D3Y57_00495"/>
<dbReference type="EMBL" id="CP032827">
    <property type="protein sequence ID" value="AYJ84619.1"/>
    <property type="molecule type" value="Genomic_DNA"/>
</dbReference>
<keyword evidence="1" id="KW-0812">Transmembrane</keyword>
<dbReference type="RefSeq" id="WP_121150350.1">
    <property type="nucleotide sequence ID" value="NZ_CP032827.1"/>
</dbReference>
<name>A0A494T5G0_SPHPE</name>
<gene>
    <name evidence="2" type="ORF">D3Y57_00495</name>
</gene>
<evidence type="ECO:0000256" key="1">
    <source>
        <dbReference type="SAM" id="Phobius"/>
    </source>
</evidence>
<keyword evidence="2" id="KW-0614">Plasmid</keyword>
<protein>
    <submittedName>
        <fullName evidence="2">Uncharacterized protein</fullName>
    </submittedName>
</protein>
<evidence type="ECO:0000313" key="3">
    <source>
        <dbReference type="Proteomes" id="UP000276254"/>
    </source>
</evidence>
<keyword evidence="1" id="KW-0472">Membrane</keyword>
<proteinExistence type="predicted"/>
<geneLocation type="plasmid" evidence="2">
    <name>unnamed2</name>
</geneLocation>
<organism evidence="2 3">
    <name type="scientific">Sphingomonas paeninsulae</name>
    <dbReference type="NCBI Taxonomy" id="2319844"/>
    <lineage>
        <taxon>Bacteria</taxon>
        <taxon>Pseudomonadati</taxon>
        <taxon>Pseudomonadota</taxon>
        <taxon>Alphaproteobacteria</taxon>
        <taxon>Sphingomonadales</taxon>
        <taxon>Sphingomonadaceae</taxon>
        <taxon>Sphingomonas</taxon>
    </lineage>
</organism>